<name>A0A806KLR0_9BACT</name>
<dbReference type="EMBL" id="JQ844209">
    <property type="protein sequence ID" value="AGS52781.1"/>
    <property type="molecule type" value="Genomic_DNA"/>
</dbReference>
<organism evidence="1">
    <name type="scientific">uncultured bacterium contig00142</name>
    <dbReference type="NCBI Taxonomy" id="1181584"/>
    <lineage>
        <taxon>Bacteria</taxon>
        <taxon>environmental samples</taxon>
    </lineage>
</organism>
<dbReference type="AlphaFoldDB" id="A0A806KLR0"/>
<reference evidence="1" key="1">
    <citation type="submission" date="2012-03" db="EMBL/GenBank/DDBJ databases">
        <title>Functional metagenomics reveals considerable lignocellulase gene clusters in the gut microbiome of a wood-feeding higher termite.</title>
        <authorList>
            <person name="Liu N."/>
        </authorList>
    </citation>
    <scope>NUCLEOTIDE SEQUENCE</scope>
</reference>
<proteinExistence type="predicted"/>
<protein>
    <submittedName>
        <fullName evidence="1">Uncharacterized protein</fullName>
    </submittedName>
</protein>
<sequence>MIREINDKWKTEPRNREPARLLGIFCGRRSQRLSRGQIQHPKTA</sequence>
<accession>A0A806KLR0</accession>
<evidence type="ECO:0000313" key="1">
    <source>
        <dbReference type="EMBL" id="AGS52781.1"/>
    </source>
</evidence>